<dbReference type="STRING" id="1393122.SAMN05660895_0062"/>
<dbReference type="OrthoDB" id="9793856at2"/>
<reference evidence="4" key="1">
    <citation type="submission" date="2016-10" db="EMBL/GenBank/DDBJ databases">
        <authorList>
            <person name="Varghese N."/>
            <person name="Submissions S."/>
        </authorList>
    </citation>
    <scope>NUCLEOTIDE SEQUENCE [LARGE SCALE GENOMIC DNA]</scope>
    <source>
        <strain evidence="4">DSM 14807</strain>
    </source>
</reference>
<proteinExistence type="predicted"/>
<keyword evidence="4" id="KW-1185">Reference proteome</keyword>
<protein>
    <submittedName>
        <fullName evidence="3">Heparinase II/III-like protein</fullName>
    </submittedName>
</protein>
<sequence>MRVGRIVLMGYWILCLFMQNGARAQNGWQPLEQSYSLSDVQHAIQSTAHWHPYPNVADTAGLYRIPVAIRQAYIHAAEKFLPASWDSLPASLFLEFSENGNRSHYEAISFHRREQLATLVLAELFERKKRFINDIVNGIWAICEESFWGVPAHMYLQGNPHELPDVAHPVIDLFAAETAQELAWTYYLLKPELDAVSPLIAQRIQYETVRRIFIPYMQHDDWGYLGFRWRAHPQTTERVNNWNPWINSNVLAAALLLAPDSLRMRVIYKTMQSIDNFVMPYPADGGSDEGPEYWDRAAGALLDYLELLSSASNGKLHAWHQPFLHNMGRYICKMYISYPYFVNYGDADAKYHPDPALVYRFGKYTGDSLLMQFGAYLAGKEHFGETLLPYRFGVLNRALFALTILPELSSIPPREPLFRDVWLPDLQIMVARSDSGSVHSFYLAAQAGNNGKSHNHNDVGNFIVYVDGHPVLVDAGAQTYTAATFSSQRYQIWNNQSSYHNLPEINGVMQQAGKQFRVTDVHYFADAQQARLSMDIAHAYPDSAGIDRWRRTVALIRNQCVKLTDAYRLRYWKAPMIENFLTPLRPVVASDGRVYLQDTVHKQSFVLETSSREFRPVVDTIRIQDGDAVQLPSGKITRNGRMYHIWGDHLYRVRFIQQGKQMQGQVVFLITRLESKR</sequence>
<dbReference type="Gene3D" id="2.70.98.70">
    <property type="match status" value="1"/>
</dbReference>
<dbReference type="AlphaFoldDB" id="A0A1I7MY04"/>
<dbReference type="GO" id="GO:0016829">
    <property type="term" value="F:lyase activity"/>
    <property type="evidence" value="ECO:0007669"/>
    <property type="project" value="InterPro"/>
</dbReference>
<organism evidence="3 4">
    <name type="scientific">Thermoflavifilum thermophilum</name>
    <dbReference type="NCBI Taxonomy" id="1393122"/>
    <lineage>
        <taxon>Bacteria</taxon>
        <taxon>Pseudomonadati</taxon>
        <taxon>Bacteroidota</taxon>
        <taxon>Chitinophagia</taxon>
        <taxon>Chitinophagales</taxon>
        <taxon>Chitinophagaceae</taxon>
        <taxon>Thermoflavifilum</taxon>
    </lineage>
</organism>
<dbReference type="EMBL" id="FPCJ01000001">
    <property type="protein sequence ID" value="SFV27206.1"/>
    <property type="molecule type" value="Genomic_DNA"/>
</dbReference>
<evidence type="ECO:0000313" key="3">
    <source>
        <dbReference type="EMBL" id="SFV27206.1"/>
    </source>
</evidence>
<dbReference type="Gene3D" id="1.50.10.100">
    <property type="entry name" value="Chondroitin AC/alginate lyase"/>
    <property type="match status" value="1"/>
</dbReference>
<accession>A0A1I7MY04</accession>
<evidence type="ECO:0000313" key="4">
    <source>
        <dbReference type="Proteomes" id="UP000199537"/>
    </source>
</evidence>
<gene>
    <name evidence="3" type="ORF">SAMN05660895_0062</name>
</gene>
<evidence type="ECO:0000259" key="2">
    <source>
        <dbReference type="Pfam" id="PF07940"/>
    </source>
</evidence>
<comment type="subcellular location">
    <subcellularLocation>
        <location evidence="1">Cell envelope</location>
    </subcellularLocation>
</comment>
<dbReference type="GO" id="GO:0030313">
    <property type="term" value="C:cell envelope"/>
    <property type="evidence" value="ECO:0007669"/>
    <property type="project" value="UniProtKB-SubCell"/>
</dbReference>
<dbReference type="Pfam" id="PF07940">
    <property type="entry name" value="Hepar_II_III_C"/>
    <property type="match status" value="1"/>
</dbReference>
<evidence type="ECO:0000256" key="1">
    <source>
        <dbReference type="ARBA" id="ARBA00004196"/>
    </source>
</evidence>
<feature type="domain" description="Heparinase II/III-like C-terminal" evidence="2">
    <location>
        <begin position="424"/>
        <end position="551"/>
    </location>
</feature>
<dbReference type="SUPFAM" id="SSF48230">
    <property type="entry name" value="Chondroitin AC/alginate lyase"/>
    <property type="match status" value="1"/>
</dbReference>
<dbReference type="InterPro" id="IPR012480">
    <property type="entry name" value="Hepar_II_III_C"/>
</dbReference>
<dbReference type="InterPro" id="IPR008929">
    <property type="entry name" value="Chondroitin_lyas"/>
</dbReference>
<name>A0A1I7MY04_9BACT</name>
<dbReference type="Proteomes" id="UP000199537">
    <property type="component" value="Unassembled WGS sequence"/>
</dbReference>